<proteinExistence type="predicted"/>
<dbReference type="Pfam" id="PF00535">
    <property type="entry name" value="Glycos_transf_2"/>
    <property type="match status" value="1"/>
</dbReference>
<evidence type="ECO:0000313" key="3">
    <source>
        <dbReference type="EMBL" id="MBB4945572.1"/>
    </source>
</evidence>
<organism evidence="3 4">
    <name type="scientific">Kitasatospora gansuensis</name>
    <dbReference type="NCBI Taxonomy" id="258050"/>
    <lineage>
        <taxon>Bacteria</taxon>
        <taxon>Bacillati</taxon>
        <taxon>Actinomycetota</taxon>
        <taxon>Actinomycetes</taxon>
        <taxon>Kitasatosporales</taxon>
        <taxon>Streptomycetaceae</taxon>
        <taxon>Kitasatospora</taxon>
    </lineage>
</organism>
<accession>A0A7W7S8F4</accession>
<dbReference type="PANTHER" id="PTHR43685">
    <property type="entry name" value="GLYCOSYLTRANSFERASE"/>
    <property type="match status" value="1"/>
</dbReference>
<dbReference type="EMBL" id="JACHJR010000001">
    <property type="protein sequence ID" value="MBB4945572.1"/>
    <property type="molecule type" value="Genomic_DNA"/>
</dbReference>
<evidence type="ECO:0000259" key="2">
    <source>
        <dbReference type="Pfam" id="PF00535"/>
    </source>
</evidence>
<keyword evidence="3" id="KW-0808">Transferase</keyword>
<feature type="region of interest" description="Disordered" evidence="1">
    <location>
        <begin position="318"/>
        <end position="340"/>
    </location>
</feature>
<evidence type="ECO:0000313" key="4">
    <source>
        <dbReference type="Proteomes" id="UP000573327"/>
    </source>
</evidence>
<sequence length="340" mass="36473">MTDRLDPARPEASAQLTGHRPTLSVVVCSYTMARWTDLVAAVRSLQRQHSPADEVLLVVDHCPELAVRAAGVLAGIRVVVNREQAGLSGARNTGVGLARGEVVAFLDDDAIADRDWTERLLAGYQDPRVLGVGGLVRPRWESGRPGWFPPEFDWVVGCSYRGMPEQPARVRNFIGANMSFRRAELIAAGGFRPDLGRIGNRPLGCEETELCIRLAAGRPEAELRYEPAAGVSHRVPEGRANWAYFRARCYAEGLSKAAVARHTGRGPALASERRYLRSTVPRGMVRAIRPGGGGPLELAALALGVAATLTGYATGRLRGPGGPGRLVGPVRRARDPGGAP</sequence>
<protein>
    <submittedName>
        <fullName evidence="3">GT2 family glycosyltransferase</fullName>
    </submittedName>
</protein>
<dbReference type="SUPFAM" id="SSF53448">
    <property type="entry name" value="Nucleotide-diphospho-sugar transferases"/>
    <property type="match status" value="1"/>
</dbReference>
<dbReference type="InterPro" id="IPR050834">
    <property type="entry name" value="Glycosyltransf_2"/>
</dbReference>
<dbReference type="GO" id="GO:0016740">
    <property type="term" value="F:transferase activity"/>
    <property type="evidence" value="ECO:0007669"/>
    <property type="project" value="UniProtKB-KW"/>
</dbReference>
<name>A0A7W7S8F4_9ACTN</name>
<dbReference type="InterPro" id="IPR029044">
    <property type="entry name" value="Nucleotide-diphossugar_trans"/>
</dbReference>
<comment type="caution">
    <text evidence="3">The sequence shown here is derived from an EMBL/GenBank/DDBJ whole genome shotgun (WGS) entry which is preliminary data.</text>
</comment>
<dbReference type="Proteomes" id="UP000573327">
    <property type="component" value="Unassembled WGS sequence"/>
</dbReference>
<dbReference type="Gene3D" id="3.90.550.10">
    <property type="entry name" value="Spore Coat Polysaccharide Biosynthesis Protein SpsA, Chain A"/>
    <property type="match status" value="1"/>
</dbReference>
<keyword evidence="4" id="KW-1185">Reference proteome</keyword>
<evidence type="ECO:0000256" key="1">
    <source>
        <dbReference type="SAM" id="MobiDB-lite"/>
    </source>
</evidence>
<dbReference type="InterPro" id="IPR001173">
    <property type="entry name" value="Glyco_trans_2-like"/>
</dbReference>
<feature type="domain" description="Glycosyltransferase 2-like" evidence="2">
    <location>
        <begin position="24"/>
        <end position="183"/>
    </location>
</feature>
<dbReference type="PANTHER" id="PTHR43685:SF2">
    <property type="entry name" value="GLYCOSYLTRANSFERASE 2-LIKE DOMAIN-CONTAINING PROTEIN"/>
    <property type="match status" value="1"/>
</dbReference>
<gene>
    <name evidence="3" type="ORF">F4556_001107</name>
</gene>
<reference evidence="3 4" key="1">
    <citation type="submission" date="2020-08" db="EMBL/GenBank/DDBJ databases">
        <title>Sequencing the genomes of 1000 actinobacteria strains.</title>
        <authorList>
            <person name="Klenk H.-P."/>
        </authorList>
    </citation>
    <scope>NUCLEOTIDE SEQUENCE [LARGE SCALE GENOMIC DNA]</scope>
    <source>
        <strain evidence="3 4">DSM 44786</strain>
    </source>
</reference>
<dbReference type="RefSeq" id="WP_184912072.1">
    <property type="nucleotide sequence ID" value="NZ_JACHJR010000001.1"/>
</dbReference>
<dbReference type="AlphaFoldDB" id="A0A7W7S8F4"/>